<dbReference type="PROSITE" id="PS50297">
    <property type="entry name" value="ANK_REP_REGION"/>
    <property type="match status" value="1"/>
</dbReference>
<dbReference type="AlphaFoldDB" id="A0A5C7IHN8"/>
<reference evidence="4" key="1">
    <citation type="journal article" date="2019" name="Gigascience">
        <title>De novo genome assembly of the endangered Acer yangbiense, a plant species with extremely small populations endemic to Yunnan Province, China.</title>
        <authorList>
            <person name="Yang J."/>
            <person name="Wariss H.M."/>
            <person name="Tao L."/>
            <person name="Zhang R."/>
            <person name="Yun Q."/>
            <person name="Hollingsworth P."/>
            <person name="Dao Z."/>
            <person name="Luo G."/>
            <person name="Guo H."/>
            <person name="Ma Y."/>
            <person name="Sun W."/>
        </authorList>
    </citation>
    <scope>NUCLEOTIDE SEQUENCE [LARGE SCALE GENOMIC DNA]</scope>
    <source>
        <strain evidence="4">cv. Malutang</strain>
    </source>
</reference>
<dbReference type="GO" id="GO:0016020">
    <property type="term" value="C:membrane"/>
    <property type="evidence" value="ECO:0007669"/>
    <property type="project" value="TreeGrafter"/>
</dbReference>
<protein>
    <submittedName>
        <fullName evidence="3">Uncharacterized protein</fullName>
    </submittedName>
</protein>
<evidence type="ECO:0000313" key="4">
    <source>
        <dbReference type="Proteomes" id="UP000323000"/>
    </source>
</evidence>
<evidence type="ECO:0000256" key="1">
    <source>
        <dbReference type="PROSITE-ProRule" id="PRU00023"/>
    </source>
</evidence>
<dbReference type="Proteomes" id="UP000323000">
    <property type="component" value="Chromosome 2"/>
</dbReference>
<feature type="region of interest" description="Disordered" evidence="2">
    <location>
        <begin position="130"/>
        <end position="171"/>
    </location>
</feature>
<dbReference type="Pfam" id="PF12796">
    <property type="entry name" value="Ank_2"/>
    <property type="match status" value="1"/>
</dbReference>
<proteinExistence type="predicted"/>
<name>A0A5C7IHN8_9ROSI</name>
<keyword evidence="4" id="KW-1185">Reference proteome</keyword>
<gene>
    <name evidence="3" type="ORF">EZV62_003563</name>
</gene>
<feature type="region of interest" description="Disordered" evidence="2">
    <location>
        <begin position="1"/>
        <end position="34"/>
    </location>
</feature>
<keyword evidence="1" id="KW-0040">ANK repeat</keyword>
<dbReference type="SUPFAM" id="SSF48403">
    <property type="entry name" value="Ankyrin repeat"/>
    <property type="match status" value="1"/>
</dbReference>
<dbReference type="EMBL" id="VAHF01000002">
    <property type="protein sequence ID" value="TXG68628.1"/>
    <property type="molecule type" value="Genomic_DNA"/>
</dbReference>
<dbReference type="InterPro" id="IPR036770">
    <property type="entry name" value="Ankyrin_rpt-contain_sf"/>
</dbReference>
<feature type="repeat" description="ANK" evidence="1">
    <location>
        <begin position="257"/>
        <end position="289"/>
    </location>
</feature>
<dbReference type="PROSITE" id="PS50088">
    <property type="entry name" value="ANK_REPEAT"/>
    <property type="match status" value="1"/>
</dbReference>
<evidence type="ECO:0000313" key="3">
    <source>
        <dbReference type="EMBL" id="TXG68628.1"/>
    </source>
</evidence>
<feature type="compositionally biased region" description="Polar residues" evidence="2">
    <location>
        <begin position="139"/>
        <end position="158"/>
    </location>
</feature>
<organism evidence="3 4">
    <name type="scientific">Acer yangbiense</name>
    <dbReference type="NCBI Taxonomy" id="1000413"/>
    <lineage>
        <taxon>Eukaryota</taxon>
        <taxon>Viridiplantae</taxon>
        <taxon>Streptophyta</taxon>
        <taxon>Embryophyta</taxon>
        <taxon>Tracheophyta</taxon>
        <taxon>Spermatophyta</taxon>
        <taxon>Magnoliopsida</taxon>
        <taxon>eudicotyledons</taxon>
        <taxon>Gunneridae</taxon>
        <taxon>Pentapetalae</taxon>
        <taxon>rosids</taxon>
        <taxon>malvids</taxon>
        <taxon>Sapindales</taxon>
        <taxon>Sapindaceae</taxon>
        <taxon>Hippocastanoideae</taxon>
        <taxon>Acereae</taxon>
        <taxon>Acer</taxon>
    </lineage>
</organism>
<dbReference type="InterPro" id="IPR002110">
    <property type="entry name" value="Ankyrin_rpt"/>
</dbReference>
<comment type="caution">
    <text evidence="3">The sequence shown here is derived from an EMBL/GenBank/DDBJ whole genome shotgun (WGS) entry which is preliminary data.</text>
</comment>
<accession>A0A5C7IHN8</accession>
<dbReference type="Gene3D" id="1.25.40.20">
    <property type="entry name" value="Ankyrin repeat-containing domain"/>
    <property type="match status" value="1"/>
</dbReference>
<evidence type="ECO:0000256" key="2">
    <source>
        <dbReference type="SAM" id="MobiDB-lite"/>
    </source>
</evidence>
<dbReference type="PANTHER" id="PTHR24177:SF365">
    <property type="entry name" value="ANKYRIN REPEAT-CONTAINING PROTEIN NPR4-LIKE ISOFORM X1"/>
    <property type="match status" value="1"/>
</dbReference>
<dbReference type="OrthoDB" id="1925304at2759"/>
<dbReference type="SMART" id="SM00248">
    <property type="entry name" value="ANK"/>
    <property type="match status" value="3"/>
</dbReference>
<dbReference type="PANTHER" id="PTHR24177">
    <property type="entry name" value="CASKIN"/>
    <property type="match status" value="1"/>
</dbReference>
<sequence>MFQQRAESEGVQPNHHNYMPNSISEEPINRLPSNLGGSAHQSQLFYMPNSSLEEPIHQLPSNLGGSALQSDQFFPGSDVCYTVLGWLNRLLWKAITELAPSSNQGGSAHQPQLSEAQFLANELWRGLVQPNVNPGGRLSPTQSLGVQPNVNPGQSVPQDVNPGGRLSPTQSEDQFDIWTADGRNHYRPLYEAAQKGYWQAAISFIDGDWNVLTAKITALNGQTVLHVAACCLQWEFILNLLEHITSPESIAVKTDISGKTVLHYVAQGGNLKTAKALVQKNSNLLQIKDKHGCLPLFHSISSGNEKLVRYLSSETTYEFSSDPSFPEILRYLIISGYHVAYVEKVRHAKLKHEYAVLLVNHVCTQLSSMSIQEIMDFLQNRKDIMASAVIEGIEEIVRPLFQQFPDLINVQLMPEGNILQSAIKLRQVMIVNIIKEIFPTATKSMCAELMKSDQSTTLHLAGELAPQIKLLSVSGAALQIQRELQWFEVWIMSD</sequence>